<evidence type="ECO:0000256" key="1">
    <source>
        <dbReference type="SAM" id="SignalP"/>
    </source>
</evidence>
<organism evidence="2 3">
    <name type="scientific">Flavobacterium nitrogenifigens</name>
    <dbReference type="NCBI Taxonomy" id="1617283"/>
    <lineage>
        <taxon>Bacteria</taxon>
        <taxon>Pseudomonadati</taxon>
        <taxon>Bacteroidota</taxon>
        <taxon>Flavobacteriia</taxon>
        <taxon>Flavobacteriales</taxon>
        <taxon>Flavobacteriaceae</taxon>
        <taxon>Flavobacterium</taxon>
    </lineage>
</organism>
<dbReference type="RefSeq" id="WP_111377298.1">
    <property type="nucleotide sequence ID" value="NZ_FXTQ01000005.1"/>
</dbReference>
<dbReference type="EMBL" id="FXTQ01000005">
    <property type="protein sequence ID" value="SMO88308.1"/>
    <property type="molecule type" value="Genomic_DNA"/>
</dbReference>
<sequence length="268" mass="27838">MKKITFLLLLLQSVLSIAQSKILVTPHGEKVSVNINSAATANNGLTAANKNVQLGGDLTKPTTISTSATNTLAITDLTTSTNTNDTPIVVAADGTLKKGAFPSINIVPSEIGTVIAVNGKLEVAQEIIALMSGNFSINGTTGTTPAVIGNITNIIVDNLQTFSGTATSNSFSVATTGVYSIKMSLPVIQSTGTQAIGLWNNTDNKWMARISIVLTGRTNCNLVSSTNLEAGKTYSFRAANTTNFTIEGLNLNPAGTASVASFSVKRLK</sequence>
<gene>
    <name evidence="2" type="ORF">SAMN06265220_105193</name>
</gene>
<feature type="signal peptide" evidence="1">
    <location>
        <begin position="1"/>
        <end position="18"/>
    </location>
</feature>
<protein>
    <recommendedName>
        <fullName evidence="4">C1q domain-containing protein</fullName>
    </recommendedName>
</protein>
<evidence type="ECO:0000313" key="2">
    <source>
        <dbReference type="EMBL" id="SMO88308.1"/>
    </source>
</evidence>
<accession>A0A521EWH1</accession>
<proteinExistence type="predicted"/>
<dbReference type="Proteomes" id="UP000319267">
    <property type="component" value="Unassembled WGS sequence"/>
</dbReference>
<dbReference type="AlphaFoldDB" id="A0A521EWH1"/>
<feature type="chain" id="PRO_5022143585" description="C1q domain-containing protein" evidence="1">
    <location>
        <begin position="19"/>
        <end position="268"/>
    </location>
</feature>
<dbReference type="OrthoDB" id="1375602at2"/>
<reference evidence="2 3" key="1">
    <citation type="submission" date="2017-05" db="EMBL/GenBank/DDBJ databases">
        <authorList>
            <person name="Varghese N."/>
            <person name="Submissions S."/>
        </authorList>
    </citation>
    <scope>NUCLEOTIDE SEQUENCE [LARGE SCALE GENOMIC DNA]</scope>
    <source>
        <strain evidence="2 3">DSM 29982</strain>
    </source>
</reference>
<evidence type="ECO:0008006" key="4">
    <source>
        <dbReference type="Google" id="ProtNLM"/>
    </source>
</evidence>
<keyword evidence="1" id="KW-0732">Signal</keyword>
<keyword evidence="3" id="KW-1185">Reference proteome</keyword>
<name>A0A521EWH1_9FLAO</name>
<evidence type="ECO:0000313" key="3">
    <source>
        <dbReference type="Proteomes" id="UP000319267"/>
    </source>
</evidence>